<comment type="caution">
    <text evidence="1">The sequence shown here is derived from an EMBL/GenBank/DDBJ whole genome shotgun (WGS) entry which is preliminary data.</text>
</comment>
<reference evidence="1" key="1">
    <citation type="submission" date="2018-11" db="EMBL/GenBank/DDBJ databases">
        <authorList>
            <person name="Alioto T."/>
            <person name="Alioto T."/>
        </authorList>
    </citation>
    <scope>NUCLEOTIDE SEQUENCE</scope>
</reference>
<sequence length="361" mass="42117">MCEDQEKVLLPFQSPCCIQIVGPTQSGKTMLTYKILAQSEYLFTKTPKKTIYCYSAYQDLFSEMERKIENITFHEGLPTSEEIDKWSENKEHMILCLDDLLCQAANSSDVLNLFTVKSHHCNISVLFLMQNLFPPGKCIRTISLNATYIICLKNQRDKHQLSVLGRQILPGQLDYFMSAYEKAKTLKAINKLVLRKKFHPRRILKQKKDSSDDLNTLIELTIPVKYREKAKTLLQFLQSQSTISWNKHGKVKINNETVPNSHIVDLLRDVVIPYGCKQLPSGHEIFYDFLKNIHIPMGLISNRMRKQLVQSDIQTTEENEQLAESEPEKNKKRKINILFVRRELSRLLEEKPKLKWKRFKL</sequence>
<keyword evidence="2" id="KW-1185">Reference proteome</keyword>
<accession>A0A8B6G9Y7</accession>
<dbReference type="AlphaFoldDB" id="A0A8B6G9Y7"/>
<dbReference type="OrthoDB" id="6263998at2759"/>
<proteinExistence type="predicted"/>
<name>A0A8B6G9Y7_MYTGA</name>
<gene>
    <name evidence="1" type="ORF">MGAL_10B047599</name>
</gene>
<protein>
    <submittedName>
        <fullName evidence="1">Uncharacterized protein</fullName>
    </submittedName>
</protein>
<dbReference type="Gene3D" id="3.40.50.300">
    <property type="entry name" value="P-loop containing nucleotide triphosphate hydrolases"/>
    <property type="match status" value="1"/>
</dbReference>
<organism evidence="1 2">
    <name type="scientific">Mytilus galloprovincialis</name>
    <name type="common">Mediterranean mussel</name>
    <dbReference type="NCBI Taxonomy" id="29158"/>
    <lineage>
        <taxon>Eukaryota</taxon>
        <taxon>Metazoa</taxon>
        <taxon>Spiralia</taxon>
        <taxon>Lophotrochozoa</taxon>
        <taxon>Mollusca</taxon>
        <taxon>Bivalvia</taxon>
        <taxon>Autobranchia</taxon>
        <taxon>Pteriomorphia</taxon>
        <taxon>Mytilida</taxon>
        <taxon>Mytiloidea</taxon>
        <taxon>Mytilidae</taxon>
        <taxon>Mytilinae</taxon>
        <taxon>Mytilus</taxon>
    </lineage>
</organism>
<dbReference type="InterPro" id="IPR027417">
    <property type="entry name" value="P-loop_NTPase"/>
</dbReference>
<dbReference type="Proteomes" id="UP000596742">
    <property type="component" value="Unassembled WGS sequence"/>
</dbReference>
<evidence type="ECO:0000313" key="1">
    <source>
        <dbReference type="EMBL" id="VDI60903.1"/>
    </source>
</evidence>
<dbReference type="EMBL" id="UYJE01008079">
    <property type="protein sequence ID" value="VDI60903.1"/>
    <property type="molecule type" value="Genomic_DNA"/>
</dbReference>
<evidence type="ECO:0000313" key="2">
    <source>
        <dbReference type="Proteomes" id="UP000596742"/>
    </source>
</evidence>